<dbReference type="OMA" id="YNARTEG"/>
<feature type="domain" description="Methyltransferase type 11" evidence="2">
    <location>
        <begin position="104"/>
        <end position="224"/>
    </location>
</feature>
<dbReference type="EMBL" id="BFAA01006743">
    <property type="protein sequence ID" value="GCB64184.1"/>
    <property type="molecule type" value="Genomic_DNA"/>
</dbReference>
<dbReference type="GO" id="GO:0008757">
    <property type="term" value="F:S-adenosylmethionine-dependent methyltransferase activity"/>
    <property type="evidence" value="ECO:0007669"/>
    <property type="project" value="InterPro"/>
</dbReference>
<evidence type="ECO:0000313" key="3">
    <source>
        <dbReference type="EMBL" id="GCB64184.1"/>
    </source>
</evidence>
<sequence>MPVIHALRDGQFMLVGSAVLLAGGYTFYQIWRRHVASRGKPESKENVYETQRALNEYLLFHFGSPQELSLHITDPVSLQNFPQRCAQECIKYFSQQSGAPCRALDLGCAVGRASFELARVFQEVVGIDFSLSFVTACNQLKEQGKLPYNARTEGDLSTQHTAVVPKDIDRSRCFFRQGDACNLPADLGSFGCVLAGNLICRLPDPFVFFHRLPGLVAPGGILVITSPYTWLEEFTPKSLWLGGYEDDSGKEVLGFETMKRVFAPHFELLAEKNEPILIRETARKHQWTVAHMTIWRRGTY</sequence>
<keyword evidence="1" id="KW-0472">Membrane</keyword>
<accession>A0A401NTL2</accession>
<proteinExistence type="predicted"/>
<reference evidence="3 4" key="1">
    <citation type="journal article" date="2018" name="Nat. Ecol. Evol.">
        <title>Shark genomes provide insights into elasmobranch evolution and the origin of vertebrates.</title>
        <authorList>
            <person name="Hara Y"/>
            <person name="Yamaguchi K"/>
            <person name="Onimaru K"/>
            <person name="Kadota M"/>
            <person name="Koyanagi M"/>
            <person name="Keeley SD"/>
            <person name="Tatsumi K"/>
            <person name="Tanaka K"/>
            <person name="Motone F"/>
            <person name="Kageyama Y"/>
            <person name="Nozu R"/>
            <person name="Adachi N"/>
            <person name="Nishimura O"/>
            <person name="Nakagawa R"/>
            <person name="Tanegashima C"/>
            <person name="Kiyatake I"/>
            <person name="Matsumoto R"/>
            <person name="Murakumo K"/>
            <person name="Nishida K"/>
            <person name="Terakita A"/>
            <person name="Kuratani S"/>
            <person name="Sato K"/>
            <person name="Hyodo S Kuraku.S."/>
        </authorList>
    </citation>
    <scope>NUCLEOTIDE SEQUENCE [LARGE SCALE GENOMIC DNA]</scope>
</reference>
<dbReference type="OrthoDB" id="506498at2759"/>
<dbReference type="InterPro" id="IPR029063">
    <property type="entry name" value="SAM-dependent_MTases_sf"/>
</dbReference>
<dbReference type="PANTHER" id="PTHR45445:SF2">
    <property type="entry name" value="METHYLTRANSFERASE TYPE 11 DOMAIN-CONTAINING PROTEIN"/>
    <property type="match status" value="1"/>
</dbReference>
<dbReference type="Gene3D" id="3.40.50.150">
    <property type="entry name" value="Vaccinia Virus protein VP39"/>
    <property type="match status" value="1"/>
</dbReference>
<protein>
    <recommendedName>
        <fullName evidence="2">Methyltransferase type 11 domain-containing protein</fullName>
    </recommendedName>
</protein>
<keyword evidence="4" id="KW-1185">Reference proteome</keyword>
<gene>
    <name evidence="3" type="ORF">scyTo_0013296</name>
</gene>
<evidence type="ECO:0000313" key="4">
    <source>
        <dbReference type="Proteomes" id="UP000288216"/>
    </source>
</evidence>
<dbReference type="STRING" id="75743.A0A401NTL2"/>
<keyword evidence="1" id="KW-1133">Transmembrane helix</keyword>
<dbReference type="InterPro" id="IPR013216">
    <property type="entry name" value="Methyltransf_11"/>
</dbReference>
<feature type="transmembrane region" description="Helical" evidence="1">
    <location>
        <begin position="12"/>
        <end position="31"/>
    </location>
</feature>
<dbReference type="CDD" id="cd02440">
    <property type="entry name" value="AdoMet_MTases"/>
    <property type="match status" value="1"/>
</dbReference>
<dbReference type="NCBIfam" id="TIGR04345">
    <property type="entry name" value="ovoA_Cterm"/>
    <property type="match status" value="1"/>
</dbReference>
<dbReference type="SUPFAM" id="SSF53335">
    <property type="entry name" value="S-adenosyl-L-methionine-dependent methyltransferases"/>
    <property type="match status" value="1"/>
</dbReference>
<evidence type="ECO:0000259" key="2">
    <source>
        <dbReference type="Pfam" id="PF08241"/>
    </source>
</evidence>
<dbReference type="Proteomes" id="UP000288216">
    <property type="component" value="Unassembled WGS sequence"/>
</dbReference>
<comment type="caution">
    <text evidence="3">The sequence shown here is derived from an EMBL/GenBank/DDBJ whole genome shotgun (WGS) entry which is preliminary data.</text>
</comment>
<organism evidence="3 4">
    <name type="scientific">Scyliorhinus torazame</name>
    <name type="common">Cloudy catshark</name>
    <name type="synonym">Catulus torazame</name>
    <dbReference type="NCBI Taxonomy" id="75743"/>
    <lineage>
        <taxon>Eukaryota</taxon>
        <taxon>Metazoa</taxon>
        <taxon>Chordata</taxon>
        <taxon>Craniata</taxon>
        <taxon>Vertebrata</taxon>
        <taxon>Chondrichthyes</taxon>
        <taxon>Elasmobranchii</taxon>
        <taxon>Galeomorphii</taxon>
        <taxon>Galeoidea</taxon>
        <taxon>Carcharhiniformes</taxon>
        <taxon>Scyliorhinidae</taxon>
        <taxon>Scyliorhinus</taxon>
    </lineage>
</organism>
<dbReference type="PANTHER" id="PTHR45445">
    <property type="match status" value="1"/>
</dbReference>
<dbReference type="InterPro" id="IPR027625">
    <property type="entry name" value="OvoA_Cterm"/>
</dbReference>
<dbReference type="Pfam" id="PF08241">
    <property type="entry name" value="Methyltransf_11"/>
    <property type="match status" value="1"/>
</dbReference>
<dbReference type="AlphaFoldDB" id="A0A401NTL2"/>
<keyword evidence="1" id="KW-0812">Transmembrane</keyword>
<evidence type="ECO:0000256" key="1">
    <source>
        <dbReference type="SAM" id="Phobius"/>
    </source>
</evidence>
<name>A0A401NTL2_SCYTO</name>